<evidence type="ECO:0000256" key="3">
    <source>
        <dbReference type="SAM" id="MobiDB-lite"/>
    </source>
</evidence>
<dbReference type="Pfam" id="PF00067">
    <property type="entry name" value="p450"/>
    <property type="match status" value="1"/>
</dbReference>
<comment type="similarity">
    <text evidence="1">Belongs to the cytochrome P450 family.</text>
</comment>
<evidence type="ECO:0000256" key="1">
    <source>
        <dbReference type="ARBA" id="ARBA00010617"/>
    </source>
</evidence>
<evidence type="ECO:0000313" key="5">
    <source>
        <dbReference type="EMBL" id="CAG6630196.1"/>
    </source>
</evidence>
<keyword evidence="4" id="KW-0472">Membrane</keyword>
<dbReference type="SUPFAM" id="SSF48264">
    <property type="entry name" value="Cytochrome P450"/>
    <property type="match status" value="1"/>
</dbReference>
<dbReference type="GO" id="GO:0004497">
    <property type="term" value="F:monooxygenase activity"/>
    <property type="evidence" value="ECO:0007669"/>
    <property type="project" value="UniProtKB-KW"/>
</dbReference>
<sequence length="181" mass="21539">MVFFKTLLVYFLSTVFLFVAIHVWKNRRYYYLGSKIPRISLREIFHFLVTMSWVSVETLSHNIMELYARENSRLKSPVFSMWYGTKLVVVFTDPDLIKKTFNYQLQKDSQLYSVLFDRGLQGKNVLTENQLPKWQVQRKKITESCQTYSIPLDEFEGIPESNFRDRNQKSTNISSLRRGHC</sequence>
<dbReference type="Gene3D" id="1.10.630.10">
    <property type="entry name" value="Cytochrome P450"/>
    <property type="match status" value="1"/>
</dbReference>
<keyword evidence="4" id="KW-0812">Transmembrane</keyword>
<dbReference type="InterPro" id="IPR036396">
    <property type="entry name" value="Cyt_P450_sf"/>
</dbReference>
<keyword evidence="2" id="KW-0560">Oxidoreductase</keyword>
<feature type="region of interest" description="Disordered" evidence="3">
    <location>
        <begin position="161"/>
        <end position="181"/>
    </location>
</feature>
<dbReference type="InterPro" id="IPR001128">
    <property type="entry name" value="Cyt_P450"/>
</dbReference>
<dbReference type="GO" id="GO:0016705">
    <property type="term" value="F:oxidoreductase activity, acting on paired donors, with incorporation or reduction of molecular oxygen"/>
    <property type="evidence" value="ECO:0007669"/>
    <property type="project" value="InterPro"/>
</dbReference>
<accession>A0A8D8QEB0</accession>
<keyword evidence="2" id="KW-0503">Monooxygenase</keyword>
<evidence type="ECO:0000256" key="4">
    <source>
        <dbReference type="SAM" id="Phobius"/>
    </source>
</evidence>
<reference evidence="5" key="1">
    <citation type="submission" date="2021-05" db="EMBL/GenBank/DDBJ databases">
        <authorList>
            <person name="Alioto T."/>
            <person name="Alioto T."/>
            <person name="Gomez Garrido J."/>
        </authorList>
    </citation>
    <scope>NUCLEOTIDE SEQUENCE</scope>
</reference>
<dbReference type="GO" id="GO:0020037">
    <property type="term" value="F:heme binding"/>
    <property type="evidence" value="ECO:0007669"/>
    <property type="project" value="InterPro"/>
</dbReference>
<dbReference type="AlphaFoldDB" id="A0A8D8QEB0"/>
<evidence type="ECO:0000256" key="2">
    <source>
        <dbReference type="ARBA" id="ARBA00023033"/>
    </source>
</evidence>
<dbReference type="EMBL" id="HBUF01072802">
    <property type="protein sequence ID" value="CAG6630196.1"/>
    <property type="molecule type" value="Transcribed_RNA"/>
</dbReference>
<protein>
    <recommendedName>
        <fullName evidence="6">Cytochrome P450</fullName>
    </recommendedName>
</protein>
<name>A0A8D8QEB0_9HEMI</name>
<keyword evidence="4" id="KW-1133">Transmembrane helix</keyword>
<proteinExistence type="inferred from homology"/>
<dbReference type="GO" id="GO:0005506">
    <property type="term" value="F:iron ion binding"/>
    <property type="evidence" value="ECO:0007669"/>
    <property type="project" value="InterPro"/>
</dbReference>
<evidence type="ECO:0008006" key="6">
    <source>
        <dbReference type="Google" id="ProtNLM"/>
    </source>
</evidence>
<feature type="transmembrane region" description="Helical" evidence="4">
    <location>
        <begin position="7"/>
        <end position="24"/>
    </location>
</feature>
<organism evidence="5">
    <name type="scientific">Cacopsylla melanoneura</name>
    <dbReference type="NCBI Taxonomy" id="428564"/>
    <lineage>
        <taxon>Eukaryota</taxon>
        <taxon>Metazoa</taxon>
        <taxon>Ecdysozoa</taxon>
        <taxon>Arthropoda</taxon>
        <taxon>Hexapoda</taxon>
        <taxon>Insecta</taxon>
        <taxon>Pterygota</taxon>
        <taxon>Neoptera</taxon>
        <taxon>Paraneoptera</taxon>
        <taxon>Hemiptera</taxon>
        <taxon>Sternorrhyncha</taxon>
        <taxon>Psylloidea</taxon>
        <taxon>Psyllidae</taxon>
        <taxon>Psyllinae</taxon>
        <taxon>Cacopsylla</taxon>
    </lineage>
</organism>